<dbReference type="AlphaFoldDB" id="A0A1I1S4R6"/>
<evidence type="ECO:0000313" key="2">
    <source>
        <dbReference type="EMBL" id="SFD41357.1"/>
    </source>
</evidence>
<organism evidence="2 3">
    <name type="scientific">Pseudoalteromonas denitrificans DSM 6059</name>
    <dbReference type="NCBI Taxonomy" id="1123010"/>
    <lineage>
        <taxon>Bacteria</taxon>
        <taxon>Pseudomonadati</taxon>
        <taxon>Pseudomonadota</taxon>
        <taxon>Gammaproteobacteria</taxon>
        <taxon>Alteromonadales</taxon>
        <taxon>Pseudoalteromonadaceae</taxon>
        <taxon>Pseudoalteromonas</taxon>
    </lineage>
</organism>
<dbReference type="STRING" id="1123010.SAMN02745724_04454"/>
<accession>A0A1I1S4R6</accession>
<keyword evidence="1" id="KW-0175">Coiled coil</keyword>
<reference evidence="2 3" key="1">
    <citation type="submission" date="2016-10" db="EMBL/GenBank/DDBJ databases">
        <authorList>
            <person name="de Groot N.N."/>
        </authorList>
    </citation>
    <scope>NUCLEOTIDE SEQUENCE [LARGE SCALE GENOMIC DNA]</scope>
    <source>
        <strain evidence="2 3">DSM 6059</strain>
    </source>
</reference>
<feature type="coiled-coil region" evidence="1">
    <location>
        <begin position="121"/>
        <end position="168"/>
    </location>
</feature>
<evidence type="ECO:0000313" key="3">
    <source>
        <dbReference type="Proteomes" id="UP000198862"/>
    </source>
</evidence>
<dbReference type="EMBL" id="FOLO01000055">
    <property type="protein sequence ID" value="SFD41357.1"/>
    <property type="molecule type" value="Genomic_DNA"/>
</dbReference>
<dbReference type="Proteomes" id="UP000198862">
    <property type="component" value="Unassembled WGS sequence"/>
</dbReference>
<protein>
    <submittedName>
        <fullName evidence="2">Uncharacterized protein</fullName>
    </submittedName>
</protein>
<gene>
    <name evidence="2" type="ORF">SAMN02745724_04454</name>
</gene>
<name>A0A1I1S4R6_9GAMM</name>
<proteinExistence type="predicted"/>
<evidence type="ECO:0000256" key="1">
    <source>
        <dbReference type="SAM" id="Coils"/>
    </source>
</evidence>
<keyword evidence="3" id="KW-1185">Reference proteome</keyword>
<sequence length="173" mass="20263">MKIMKLLLIGLLSYLVLYFCFLQDTTNIKYKIDEITKPNIKHSKLPTIHNHVDKKVKIKPYSLFKTIPPAKPSDSLSNQKPYVPKITKSKISTQYTGNLNDHDEYLKFELEQNQIIKRSFINATTNKVKHLNKLIKRAELEGMSEYEIEFAKDKIKALQTLKKQLKRELKTEL</sequence>